<name>D1BFB5_SANKS</name>
<dbReference type="OrthoDB" id="3429251at2"/>
<evidence type="ECO:0000313" key="1">
    <source>
        <dbReference type="EMBL" id="ACZ23418.1"/>
    </source>
</evidence>
<sequence length="233" mass="25345">MGSLLAVGLVAILALGGLGLLVARRRRDAVRVWAEANGWSWRASDRSLVSRWSERPFGTGAVRRATEVVSGPASAGSGRLAVSFRYSYQTPDSGDGSGPRVHEYHVVAVMLPAALPQLDLVPANLGTRIATALGGQDIVFESDDFNRRWRVTSPDLRLAHDVVHPRTMARLLEPDVADLRLRFAGDALLTWTSGRPRLDTVRWTAARLDEMIDLVPPYVWQDRSPSGGASPTG</sequence>
<dbReference type="RefSeq" id="WP_012868486.1">
    <property type="nucleotide sequence ID" value="NC_013521.1"/>
</dbReference>
<dbReference type="Proteomes" id="UP000000322">
    <property type="component" value="Chromosome"/>
</dbReference>
<dbReference type="STRING" id="446469.Sked_35300"/>
<proteinExistence type="predicted"/>
<reference evidence="1 2" key="1">
    <citation type="journal article" date="2009" name="Stand. Genomic Sci.">
        <title>Complete genome sequence of Sanguibacter keddieii type strain (ST-74).</title>
        <authorList>
            <person name="Ivanova N."/>
            <person name="Sikorski J."/>
            <person name="Sims D."/>
            <person name="Brettin T."/>
            <person name="Detter J.C."/>
            <person name="Han C."/>
            <person name="Lapidus A."/>
            <person name="Copeland A."/>
            <person name="Glavina Del Rio T."/>
            <person name="Nolan M."/>
            <person name="Chen F."/>
            <person name="Lucas S."/>
            <person name="Tice H."/>
            <person name="Cheng J.F."/>
            <person name="Bruce D."/>
            <person name="Goodwin L."/>
            <person name="Pitluck S."/>
            <person name="Pati A."/>
            <person name="Mavromatis K."/>
            <person name="Chen A."/>
            <person name="Palaniappan K."/>
            <person name="D'haeseleer P."/>
            <person name="Chain P."/>
            <person name="Bristow J."/>
            <person name="Eisen J.A."/>
            <person name="Markowitz V."/>
            <person name="Hugenholtz P."/>
            <person name="Goker M."/>
            <person name="Pukall R."/>
            <person name="Klenk H.P."/>
            <person name="Kyrpides N.C."/>
        </authorList>
    </citation>
    <scope>NUCLEOTIDE SEQUENCE [LARGE SCALE GENOMIC DNA]</scope>
    <source>
        <strain evidence="2">ATCC 51767 / DSM 10542 / NCFB 3025 / ST-74</strain>
    </source>
</reference>
<dbReference type="AlphaFoldDB" id="D1BFB5"/>
<accession>D1BFB5</accession>
<dbReference type="EMBL" id="CP001819">
    <property type="protein sequence ID" value="ACZ23418.1"/>
    <property type="molecule type" value="Genomic_DNA"/>
</dbReference>
<dbReference type="eggNOG" id="ENOG5032SJC">
    <property type="taxonomic scope" value="Bacteria"/>
</dbReference>
<organism evidence="1 2">
    <name type="scientific">Sanguibacter keddieii (strain ATCC 51767 / DSM 10542 / NCFB 3025 / ST-74)</name>
    <dbReference type="NCBI Taxonomy" id="446469"/>
    <lineage>
        <taxon>Bacteria</taxon>
        <taxon>Bacillati</taxon>
        <taxon>Actinomycetota</taxon>
        <taxon>Actinomycetes</taxon>
        <taxon>Micrococcales</taxon>
        <taxon>Sanguibacteraceae</taxon>
        <taxon>Sanguibacter</taxon>
    </lineage>
</organism>
<protein>
    <recommendedName>
        <fullName evidence="3">DUF3137 domain-containing protein</fullName>
    </recommendedName>
</protein>
<evidence type="ECO:0000313" key="2">
    <source>
        <dbReference type="Proteomes" id="UP000000322"/>
    </source>
</evidence>
<dbReference type="KEGG" id="ske:Sked_35300"/>
<gene>
    <name evidence="1" type="ordered locus">Sked_35300</name>
</gene>
<dbReference type="HOGENOM" id="CLU_083836_0_0_11"/>
<evidence type="ECO:0008006" key="3">
    <source>
        <dbReference type="Google" id="ProtNLM"/>
    </source>
</evidence>
<keyword evidence="2" id="KW-1185">Reference proteome</keyword>